<dbReference type="InterPro" id="IPR045851">
    <property type="entry name" value="AMP-bd_C_sf"/>
</dbReference>
<feature type="domain" description="AMP-binding enzyme C-terminal" evidence="2">
    <location>
        <begin position="418"/>
        <end position="494"/>
    </location>
</feature>
<sequence>MNLARMFEMAAGREPHAIALIEGDRVLSYRDMHAAVNRVAHALHKLGIGRRDRVMSLMKNRQQTVVLFWAVQKVGAVFVPLNYHMAPGDVERCILDVEPKLICFERATRNALRSIRLPEKPIYVSLDPDDGDITWDELLRNGMPAFEAAPVEDDDPAIMLYTSGTSGHPKGVPKSHKNEYVSTLSQVIQNRYDRTDVMLGVMPLYHTMGIHSYLAMAFLNGRYIIVHDVTEESLADTLHFHTVTCLYAMPTLFRRLLQSGRVDPERLRHIRKIGYAGASMPDTLIRACFDAFQPDVFLNHYGSTEIHTFTTCTYLHEKPGCAGRPGINQLIRVVAIHPDARPEDEVEPGDVGQVIAYMGSPEAFKGYWNRPDLTRQAIRDGWYYTGDLGMRDPDGDLYIVGRMDDVVVSGVDRVWPGKVERVLEHHPDVQEVAVVGQHDDQLGHIVTAFIVSHREDLTPFELDRFCQRDGRLSDFERPRKYVFIDRLPRDASGKVIRRALVEWAE</sequence>
<keyword evidence="4" id="KW-1185">Reference proteome</keyword>
<dbReference type="OrthoDB" id="9765680at2"/>
<dbReference type="InterPro" id="IPR000873">
    <property type="entry name" value="AMP-dep_synth/lig_dom"/>
</dbReference>
<dbReference type="InterPro" id="IPR050237">
    <property type="entry name" value="ATP-dep_AMP-bd_enzyme"/>
</dbReference>
<dbReference type="PANTHER" id="PTHR43767">
    <property type="entry name" value="LONG-CHAIN-FATTY-ACID--COA LIGASE"/>
    <property type="match status" value="1"/>
</dbReference>
<feature type="domain" description="AMP-dependent synthetase/ligase" evidence="1">
    <location>
        <begin position="7"/>
        <end position="368"/>
    </location>
</feature>
<dbReference type="PROSITE" id="PS00455">
    <property type="entry name" value="AMP_BINDING"/>
    <property type="match status" value="1"/>
</dbReference>
<accession>A0A1N7N7N2</accession>
<dbReference type="EMBL" id="FTOO01000007">
    <property type="protein sequence ID" value="SIS94181.1"/>
    <property type="molecule type" value="Genomic_DNA"/>
</dbReference>
<organism evidence="3 4">
    <name type="scientific">Alicyclobacillus vulcanalis</name>
    <dbReference type="NCBI Taxonomy" id="252246"/>
    <lineage>
        <taxon>Bacteria</taxon>
        <taxon>Bacillati</taxon>
        <taxon>Bacillota</taxon>
        <taxon>Bacilli</taxon>
        <taxon>Bacillales</taxon>
        <taxon>Alicyclobacillaceae</taxon>
        <taxon>Alicyclobacillus</taxon>
    </lineage>
</organism>
<reference evidence="4" key="1">
    <citation type="submission" date="2017-01" db="EMBL/GenBank/DDBJ databases">
        <authorList>
            <person name="Varghese N."/>
            <person name="Submissions S."/>
        </authorList>
    </citation>
    <scope>NUCLEOTIDE SEQUENCE [LARGE SCALE GENOMIC DNA]</scope>
    <source>
        <strain evidence="4">DSM 16176</strain>
    </source>
</reference>
<dbReference type="RefSeq" id="WP_076347460.1">
    <property type="nucleotide sequence ID" value="NZ_FTOO01000007.1"/>
</dbReference>
<name>A0A1N7N7N2_9BACL</name>
<keyword evidence="3" id="KW-0436">Ligase</keyword>
<dbReference type="STRING" id="252246.SAMN05421799_107118"/>
<evidence type="ECO:0000313" key="3">
    <source>
        <dbReference type="EMBL" id="SIS94181.1"/>
    </source>
</evidence>
<protein>
    <submittedName>
        <fullName evidence="3">2-furoate---CoA ligase</fullName>
    </submittedName>
</protein>
<dbReference type="AlphaFoldDB" id="A0A1N7N7N2"/>
<dbReference type="InterPro" id="IPR025110">
    <property type="entry name" value="AMP-bd_C"/>
</dbReference>
<dbReference type="Pfam" id="PF00501">
    <property type="entry name" value="AMP-binding"/>
    <property type="match status" value="1"/>
</dbReference>
<dbReference type="PANTHER" id="PTHR43767:SF10">
    <property type="entry name" value="SURFACTIN SYNTHASE SUBUNIT 1"/>
    <property type="match status" value="1"/>
</dbReference>
<gene>
    <name evidence="3" type="ORF">SAMN05421799_107118</name>
</gene>
<dbReference type="Gene3D" id="3.40.50.12780">
    <property type="entry name" value="N-terminal domain of ligase-like"/>
    <property type="match status" value="1"/>
</dbReference>
<evidence type="ECO:0000313" key="4">
    <source>
        <dbReference type="Proteomes" id="UP000186156"/>
    </source>
</evidence>
<evidence type="ECO:0000259" key="2">
    <source>
        <dbReference type="Pfam" id="PF13193"/>
    </source>
</evidence>
<dbReference type="Proteomes" id="UP000186156">
    <property type="component" value="Unassembled WGS sequence"/>
</dbReference>
<dbReference type="InterPro" id="IPR042099">
    <property type="entry name" value="ANL_N_sf"/>
</dbReference>
<proteinExistence type="predicted"/>
<dbReference type="SUPFAM" id="SSF56801">
    <property type="entry name" value="Acetyl-CoA synthetase-like"/>
    <property type="match status" value="1"/>
</dbReference>
<dbReference type="GO" id="GO:0016877">
    <property type="term" value="F:ligase activity, forming carbon-sulfur bonds"/>
    <property type="evidence" value="ECO:0007669"/>
    <property type="project" value="UniProtKB-ARBA"/>
</dbReference>
<evidence type="ECO:0000259" key="1">
    <source>
        <dbReference type="Pfam" id="PF00501"/>
    </source>
</evidence>
<dbReference type="InterPro" id="IPR020845">
    <property type="entry name" value="AMP-binding_CS"/>
</dbReference>
<dbReference type="Gene3D" id="3.30.300.30">
    <property type="match status" value="1"/>
</dbReference>
<dbReference type="Pfam" id="PF13193">
    <property type="entry name" value="AMP-binding_C"/>
    <property type="match status" value="1"/>
</dbReference>